<feature type="region of interest" description="Disordered" evidence="1">
    <location>
        <begin position="1"/>
        <end position="79"/>
    </location>
</feature>
<dbReference type="Proteomes" id="UP000095281">
    <property type="component" value="Unplaced"/>
</dbReference>
<accession>A0A1I8C1Q1</accession>
<protein>
    <submittedName>
        <fullName evidence="3">DUF4913 domain-containing protein</fullName>
    </submittedName>
</protein>
<name>A0A1I8C1Q1_MELHA</name>
<dbReference type="SUPFAM" id="SSF52799">
    <property type="entry name" value="(Phosphotyrosine protein) phosphatases II"/>
    <property type="match status" value="1"/>
</dbReference>
<dbReference type="WBParaSite" id="MhA1_Contig899.frz3.gene19">
    <property type="protein sequence ID" value="MhA1_Contig899.frz3.gene19"/>
    <property type="gene ID" value="MhA1_Contig899.frz3.gene19"/>
</dbReference>
<evidence type="ECO:0000313" key="2">
    <source>
        <dbReference type="Proteomes" id="UP000095281"/>
    </source>
</evidence>
<evidence type="ECO:0000313" key="3">
    <source>
        <dbReference type="WBParaSite" id="MhA1_Contig899.frz3.gene19"/>
    </source>
</evidence>
<feature type="compositionally biased region" description="Basic and acidic residues" evidence="1">
    <location>
        <begin position="42"/>
        <end position="53"/>
    </location>
</feature>
<proteinExistence type="predicted"/>
<feature type="compositionally biased region" description="Basic and acidic residues" evidence="1">
    <location>
        <begin position="18"/>
        <end position="32"/>
    </location>
</feature>
<dbReference type="AlphaFoldDB" id="A0A1I8C1Q1"/>
<reference evidence="3" key="1">
    <citation type="submission" date="2016-11" db="UniProtKB">
        <authorList>
            <consortium name="WormBaseParasite"/>
        </authorList>
    </citation>
    <scope>IDENTIFICATION</scope>
</reference>
<sequence length="174" mass="19278">MGGRDKQTTGGKGNKNKPRSDRGRNGKKRDDNNADGGRPSKPKKEEYNTEGARRQSSVLKRNRASRERVTATGAPRESRHVRTINTLSQDRTAGSVISTNAATAAQRWFYTLVRHGGILNIRTKFVNELATYHPARATKKAFDDEANADLNRYPDVTLHDHTRVVLKNGPEGAA</sequence>
<dbReference type="InterPro" id="IPR029021">
    <property type="entry name" value="Prot-tyrosine_phosphatase-like"/>
</dbReference>
<evidence type="ECO:0000256" key="1">
    <source>
        <dbReference type="SAM" id="MobiDB-lite"/>
    </source>
</evidence>
<keyword evidence="2" id="KW-1185">Reference proteome</keyword>
<organism evidence="2 3">
    <name type="scientific">Meloidogyne hapla</name>
    <name type="common">Root-knot nematode worm</name>
    <dbReference type="NCBI Taxonomy" id="6305"/>
    <lineage>
        <taxon>Eukaryota</taxon>
        <taxon>Metazoa</taxon>
        <taxon>Ecdysozoa</taxon>
        <taxon>Nematoda</taxon>
        <taxon>Chromadorea</taxon>
        <taxon>Rhabditida</taxon>
        <taxon>Tylenchina</taxon>
        <taxon>Tylenchomorpha</taxon>
        <taxon>Tylenchoidea</taxon>
        <taxon>Meloidogynidae</taxon>
        <taxon>Meloidogyninae</taxon>
        <taxon>Meloidogyne</taxon>
    </lineage>
</organism>